<feature type="chain" id="PRO_5019178245" evidence="1">
    <location>
        <begin position="28"/>
        <end position="96"/>
    </location>
</feature>
<feature type="signal peptide" evidence="1">
    <location>
        <begin position="1"/>
        <end position="27"/>
    </location>
</feature>
<dbReference type="EMBL" id="RXHJ01000002">
    <property type="protein sequence ID" value="RSZ65512.1"/>
    <property type="molecule type" value="Genomic_DNA"/>
</dbReference>
<keyword evidence="3" id="KW-1185">Reference proteome</keyword>
<gene>
    <name evidence="2" type="ORF">EAH68_01795</name>
</gene>
<dbReference type="AlphaFoldDB" id="A0A430I1F3"/>
<evidence type="ECO:0000313" key="2">
    <source>
        <dbReference type="EMBL" id="RSZ65512.1"/>
    </source>
</evidence>
<evidence type="ECO:0000313" key="3">
    <source>
        <dbReference type="Proteomes" id="UP000274907"/>
    </source>
</evidence>
<reference evidence="2 3" key="1">
    <citation type="submission" date="2018-12" db="EMBL/GenBank/DDBJ databases">
        <title>YIM 101343 draft genome.</title>
        <authorList>
            <person name="Chen X."/>
        </authorList>
    </citation>
    <scope>NUCLEOTIDE SEQUENCE [LARGE SCALE GENOMIC DNA]</scope>
    <source>
        <strain evidence="2 3">YIM 101343</strain>
    </source>
</reference>
<sequence>MSLKKKLVAVAAAATMATAALSAPAHAQDPAQQLRQSAEPVAQSSFDLYQSLFNNPVTAPSAIGVFLSSMTWHYLIWCPVAMQLGSEGTDMGRCSF</sequence>
<proteinExistence type="predicted"/>
<dbReference type="Proteomes" id="UP000274907">
    <property type="component" value="Unassembled WGS sequence"/>
</dbReference>
<accession>A0A430I1F3</accession>
<dbReference type="OrthoDB" id="4422906at2"/>
<dbReference type="RefSeq" id="WP_126119608.1">
    <property type="nucleotide sequence ID" value="NZ_RXHJ01000002.1"/>
</dbReference>
<keyword evidence="1" id="KW-0732">Signal</keyword>
<comment type="caution">
    <text evidence="2">The sequence shown here is derived from an EMBL/GenBank/DDBJ whole genome shotgun (WGS) entry which is preliminary data.</text>
</comment>
<organism evidence="2 3">
    <name type="scientific">Corynebacterium hylobatis</name>
    <dbReference type="NCBI Taxonomy" id="1859290"/>
    <lineage>
        <taxon>Bacteria</taxon>
        <taxon>Bacillati</taxon>
        <taxon>Actinomycetota</taxon>
        <taxon>Actinomycetes</taxon>
        <taxon>Mycobacteriales</taxon>
        <taxon>Corynebacteriaceae</taxon>
        <taxon>Corynebacterium</taxon>
    </lineage>
</organism>
<evidence type="ECO:0000256" key="1">
    <source>
        <dbReference type="SAM" id="SignalP"/>
    </source>
</evidence>
<protein>
    <submittedName>
        <fullName evidence="2">Uncharacterized protein</fullName>
    </submittedName>
</protein>
<name>A0A430I1F3_9CORY</name>